<dbReference type="EMBL" id="HBGJ01046638">
    <property type="protein sequence ID" value="CAD9270909.1"/>
    <property type="molecule type" value="Transcribed_RNA"/>
</dbReference>
<accession>A0A7S1UKH3</accession>
<keyword evidence="1" id="KW-0812">Transmembrane</keyword>
<feature type="transmembrane region" description="Helical" evidence="1">
    <location>
        <begin position="36"/>
        <end position="56"/>
    </location>
</feature>
<evidence type="ECO:0000313" key="2">
    <source>
        <dbReference type="EMBL" id="CAD9270909.1"/>
    </source>
</evidence>
<proteinExistence type="predicted"/>
<organism evidence="2">
    <name type="scientific">Phaeomonas parva</name>
    <dbReference type="NCBI Taxonomy" id="124430"/>
    <lineage>
        <taxon>Eukaryota</taxon>
        <taxon>Sar</taxon>
        <taxon>Stramenopiles</taxon>
        <taxon>Ochrophyta</taxon>
        <taxon>Pinguiophyceae</taxon>
        <taxon>Pinguiochrysidales</taxon>
        <taxon>Pinguiochrysidaceae</taxon>
        <taxon>Phaeomonas</taxon>
    </lineage>
</organism>
<reference evidence="2" key="1">
    <citation type="submission" date="2021-01" db="EMBL/GenBank/DDBJ databases">
        <authorList>
            <person name="Corre E."/>
            <person name="Pelletier E."/>
            <person name="Niang G."/>
            <person name="Scheremetjew M."/>
            <person name="Finn R."/>
            <person name="Kale V."/>
            <person name="Holt S."/>
            <person name="Cochrane G."/>
            <person name="Meng A."/>
            <person name="Brown T."/>
            <person name="Cohen L."/>
        </authorList>
    </citation>
    <scope>NUCLEOTIDE SEQUENCE</scope>
    <source>
        <strain evidence="2">CCMP2877</strain>
    </source>
</reference>
<gene>
    <name evidence="2" type="ORF">PPAR1163_LOCUS29348</name>
</gene>
<keyword evidence="1" id="KW-0472">Membrane</keyword>
<sequence length="105" mass="11248">MDDLARDISTLRKKEGLKQEDEGGIGEFAKGAFVKILLADFFVVLAFLGWFIVGLLQKYGGGAESPILDSFRANFETLVQPALGLLMGGTLLGGALEKINGNDDN</sequence>
<dbReference type="AlphaFoldDB" id="A0A7S1UKH3"/>
<feature type="transmembrane region" description="Helical" evidence="1">
    <location>
        <begin position="77"/>
        <end position="96"/>
    </location>
</feature>
<protein>
    <submittedName>
        <fullName evidence="2">Uncharacterized protein</fullName>
    </submittedName>
</protein>
<keyword evidence="1" id="KW-1133">Transmembrane helix</keyword>
<evidence type="ECO:0000256" key="1">
    <source>
        <dbReference type="SAM" id="Phobius"/>
    </source>
</evidence>
<name>A0A7S1UKH3_9STRA</name>